<keyword evidence="3" id="KW-1185">Reference proteome</keyword>
<evidence type="ECO:0000256" key="1">
    <source>
        <dbReference type="SAM" id="SignalP"/>
    </source>
</evidence>
<dbReference type="RefSeq" id="WP_244357427.1">
    <property type="nucleotide sequence ID" value="NZ_JAJNNZ010000008.1"/>
</dbReference>
<gene>
    <name evidence="2" type="ORF">LNL84_11525</name>
</gene>
<accession>A0A9X1WBV8</accession>
<evidence type="ECO:0000313" key="3">
    <source>
        <dbReference type="Proteomes" id="UP001139488"/>
    </source>
</evidence>
<dbReference type="EMBL" id="JAJNNZ010000008">
    <property type="protein sequence ID" value="MCJ2377461.1"/>
    <property type="molecule type" value="Genomic_DNA"/>
</dbReference>
<reference evidence="2" key="1">
    <citation type="submission" date="2021-11" db="EMBL/GenBank/DDBJ databases">
        <title>Vibrio ZSDE26 sp. nov. and Vibrio ZSDZ34 sp. nov., isolated from coastal seawater in Qingdao.</title>
        <authorList>
            <person name="Zhang P."/>
        </authorList>
    </citation>
    <scope>NUCLEOTIDE SEQUENCE</scope>
    <source>
        <strain evidence="2">ZSDZ34</strain>
    </source>
</reference>
<sequence length="252" mass="27650">MKTINYIKVATIASALSVVFNTSVAEEYQDMSDPLSVYSQAGIGATNKGLNFKFGQAYDTNNESTMAMHVLEAKGFAADTLGLKGNDSFDSLRYRHFNVNMQNGIGSQVDINWDFNQKLGSASYSMIQALPAMGAIQLYPLAGIGVNIADVDSALLVDEGESFGSIGYAIPSSFGLLGLYSKIEITDQVWLNYNPMYTTQLGGVEALSSLYGWQHEVALSYQIDTQSNIRAFWNFGEAVNGTDFRVEYNYQF</sequence>
<protein>
    <recommendedName>
        <fullName evidence="4">Porin</fullName>
    </recommendedName>
</protein>
<dbReference type="AlphaFoldDB" id="A0A9X1WBV8"/>
<evidence type="ECO:0008006" key="4">
    <source>
        <dbReference type="Google" id="ProtNLM"/>
    </source>
</evidence>
<organism evidence="2 3">
    <name type="scientific">Vibrio gelatinilyticus</name>
    <dbReference type="NCBI Taxonomy" id="2893468"/>
    <lineage>
        <taxon>Bacteria</taxon>
        <taxon>Pseudomonadati</taxon>
        <taxon>Pseudomonadota</taxon>
        <taxon>Gammaproteobacteria</taxon>
        <taxon>Vibrionales</taxon>
        <taxon>Vibrionaceae</taxon>
        <taxon>Vibrio</taxon>
    </lineage>
</organism>
<dbReference type="Proteomes" id="UP001139488">
    <property type="component" value="Unassembled WGS sequence"/>
</dbReference>
<feature type="chain" id="PRO_5040853574" description="Porin" evidence="1">
    <location>
        <begin position="26"/>
        <end position="252"/>
    </location>
</feature>
<comment type="caution">
    <text evidence="2">The sequence shown here is derived from an EMBL/GenBank/DDBJ whole genome shotgun (WGS) entry which is preliminary data.</text>
</comment>
<name>A0A9X1WBV8_9VIBR</name>
<proteinExistence type="predicted"/>
<feature type="signal peptide" evidence="1">
    <location>
        <begin position="1"/>
        <end position="25"/>
    </location>
</feature>
<evidence type="ECO:0000313" key="2">
    <source>
        <dbReference type="EMBL" id="MCJ2377461.1"/>
    </source>
</evidence>
<keyword evidence="1" id="KW-0732">Signal</keyword>